<comment type="caution">
    <text evidence="4">The sequence shown here is derived from an EMBL/GenBank/DDBJ whole genome shotgun (WGS) entry which is preliminary data.</text>
</comment>
<dbReference type="GO" id="GO:0004553">
    <property type="term" value="F:hydrolase activity, hydrolyzing O-glycosyl compounds"/>
    <property type="evidence" value="ECO:0007669"/>
    <property type="project" value="InterPro"/>
</dbReference>
<dbReference type="PANTHER" id="PTHR10963:SF24">
    <property type="entry name" value="GLYCOSIDASE C21B10.07-RELATED"/>
    <property type="match status" value="1"/>
</dbReference>
<feature type="compositionally biased region" description="Low complexity" evidence="1">
    <location>
        <begin position="352"/>
        <end position="368"/>
    </location>
</feature>
<feature type="signal peptide" evidence="2">
    <location>
        <begin position="1"/>
        <end position="23"/>
    </location>
</feature>
<organism evidence="4 5">
    <name type="scientific">Agaricus bisporus var. burnettii</name>
    <dbReference type="NCBI Taxonomy" id="192524"/>
    <lineage>
        <taxon>Eukaryota</taxon>
        <taxon>Fungi</taxon>
        <taxon>Dikarya</taxon>
        <taxon>Basidiomycota</taxon>
        <taxon>Agaricomycotina</taxon>
        <taxon>Agaricomycetes</taxon>
        <taxon>Agaricomycetidae</taxon>
        <taxon>Agaricales</taxon>
        <taxon>Agaricineae</taxon>
        <taxon>Agaricaceae</taxon>
        <taxon>Agaricus</taxon>
    </lineage>
</organism>
<feature type="domain" description="GH16" evidence="3">
    <location>
        <begin position="11"/>
        <end position="330"/>
    </location>
</feature>
<proteinExistence type="predicted"/>
<dbReference type="InterPro" id="IPR000757">
    <property type="entry name" value="Beta-glucanase-like"/>
</dbReference>
<feature type="compositionally biased region" description="Polar residues" evidence="1">
    <location>
        <begin position="336"/>
        <end position="351"/>
    </location>
</feature>
<dbReference type="EMBL" id="JABXXO010000006">
    <property type="protein sequence ID" value="KAF7775668.1"/>
    <property type="molecule type" value="Genomic_DNA"/>
</dbReference>
<accession>A0A8H7KH11</accession>
<protein>
    <submittedName>
        <fullName evidence="4">CAZyme family GH16</fullName>
    </submittedName>
</protein>
<dbReference type="InterPro" id="IPR013320">
    <property type="entry name" value="ConA-like_dom_sf"/>
</dbReference>
<dbReference type="Proteomes" id="UP000629468">
    <property type="component" value="Unassembled WGS sequence"/>
</dbReference>
<dbReference type="AlphaFoldDB" id="A0A8H7KH11"/>
<dbReference type="InterPro" id="IPR050546">
    <property type="entry name" value="Glycosyl_Hydrlase_16"/>
</dbReference>
<feature type="chain" id="PRO_5034230551" evidence="2">
    <location>
        <begin position="24"/>
        <end position="403"/>
    </location>
</feature>
<dbReference type="Pfam" id="PF26113">
    <property type="entry name" value="GH16_XgeA"/>
    <property type="match status" value="1"/>
</dbReference>
<evidence type="ECO:0000313" key="5">
    <source>
        <dbReference type="Proteomes" id="UP000629468"/>
    </source>
</evidence>
<name>A0A8H7KH11_AGABI</name>
<gene>
    <name evidence="4" type="ORF">Agabi119p4_4061</name>
</gene>
<dbReference type="PANTHER" id="PTHR10963">
    <property type="entry name" value="GLYCOSYL HYDROLASE-RELATED"/>
    <property type="match status" value="1"/>
</dbReference>
<dbReference type="Gene3D" id="2.60.120.200">
    <property type="match status" value="1"/>
</dbReference>
<evidence type="ECO:0000256" key="1">
    <source>
        <dbReference type="SAM" id="MobiDB-lite"/>
    </source>
</evidence>
<dbReference type="SUPFAM" id="SSF49899">
    <property type="entry name" value="Concanavalin A-like lectins/glucanases"/>
    <property type="match status" value="1"/>
</dbReference>
<keyword evidence="2" id="KW-0732">Signal</keyword>
<dbReference type="GO" id="GO:0009251">
    <property type="term" value="P:glucan catabolic process"/>
    <property type="evidence" value="ECO:0007669"/>
    <property type="project" value="TreeGrafter"/>
</dbReference>
<evidence type="ECO:0000259" key="3">
    <source>
        <dbReference type="PROSITE" id="PS51762"/>
    </source>
</evidence>
<evidence type="ECO:0000256" key="2">
    <source>
        <dbReference type="SAM" id="SignalP"/>
    </source>
</evidence>
<dbReference type="CDD" id="cd02181">
    <property type="entry name" value="GH16_fungal_Lam16A_glucanase"/>
    <property type="match status" value="1"/>
</dbReference>
<reference evidence="4 5" key="1">
    <citation type="journal article" name="Sci. Rep.">
        <title>Telomere-to-telomere assembled and centromere annotated genomes of the two main subspecies of the button mushroom Agaricus bisporus reveal especially polymorphic chromosome ends.</title>
        <authorList>
            <person name="Sonnenberg A.S.M."/>
            <person name="Sedaghat-Telgerd N."/>
            <person name="Lavrijssen B."/>
            <person name="Ohm R.A."/>
            <person name="Hendrickx P.M."/>
            <person name="Scholtmeijer K."/>
            <person name="Baars J.J.P."/>
            <person name="van Peer A."/>
        </authorList>
    </citation>
    <scope>NUCLEOTIDE SEQUENCE [LARGE SCALE GENOMIC DNA]</scope>
    <source>
        <strain evidence="4 5">H119_p4</strain>
    </source>
</reference>
<evidence type="ECO:0000313" key="4">
    <source>
        <dbReference type="EMBL" id="KAF7775668.1"/>
    </source>
</evidence>
<sequence length="403" mass="43427">MCYISVRRLLGYWLWLSPSVASAAYAPLREYAGSNFFDGWDYYGFHDNTTWGNVTYVDRQTAMSSRLTYVNGAGNAVVKVDNTSFIQNGPLVYRNSVRITSQEVYGIGSLIIIDVRHIPYGCSVWPAFWTLGSGKTWPQGGEIDIIESINLLPNNQIALHTTPGCFQSQNLGQTGQTTEGDCSTPQGCVVRETKANSYGSGFAQAGGGVWATQIDASGIFIWFWSRPDVPENIKTSNNASYIDTVPWGIPTASYPADGCNNISQYFTPQNLILLTTLCGNWAGVPGIYDSTCHTPTMSCAVDNVVGPGSPTYDQAYWEISWIRTYTLALPGQPTTITSSDPPVQDASSMTVSRGATTSTTQATSEALTPGPTVSSAVSSTLPTTSCVFGSVLLVAMLGYLMLP</sequence>
<dbReference type="PROSITE" id="PS51762">
    <property type="entry name" value="GH16_2"/>
    <property type="match status" value="1"/>
</dbReference>
<feature type="region of interest" description="Disordered" evidence="1">
    <location>
        <begin position="336"/>
        <end position="374"/>
    </location>
</feature>